<dbReference type="InterPro" id="IPR002698">
    <property type="entry name" value="FTHF_cligase"/>
</dbReference>
<dbReference type="NCBIfam" id="TIGR02727">
    <property type="entry name" value="MTHFS_bact"/>
    <property type="match status" value="1"/>
</dbReference>
<dbReference type="GO" id="GO:0035999">
    <property type="term" value="P:tetrahydrofolate interconversion"/>
    <property type="evidence" value="ECO:0007669"/>
    <property type="project" value="TreeGrafter"/>
</dbReference>
<evidence type="ECO:0000313" key="8">
    <source>
        <dbReference type="EMBL" id="JAG11076.1"/>
    </source>
</evidence>
<evidence type="ECO:0000256" key="2">
    <source>
        <dbReference type="ARBA" id="ARBA00022741"/>
    </source>
</evidence>
<keyword evidence="3 6" id="KW-0067">ATP-binding</keyword>
<evidence type="ECO:0000313" key="10">
    <source>
        <dbReference type="EMBL" id="JAQ10770.1"/>
    </source>
</evidence>
<dbReference type="GO" id="GO:0046872">
    <property type="term" value="F:metal ion binding"/>
    <property type="evidence" value="ECO:0007669"/>
    <property type="project" value="UniProtKB-KW"/>
</dbReference>
<dbReference type="EMBL" id="GDHC01007859">
    <property type="protein sequence ID" value="JAQ10770.1"/>
    <property type="molecule type" value="Transcribed_RNA"/>
</dbReference>
<evidence type="ECO:0000256" key="5">
    <source>
        <dbReference type="ARBA" id="ARBA00038966"/>
    </source>
</evidence>
<keyword evidence="7" id="KW-0460">Magnesium</keyword>
<feature type="binding site" evidence="6">
    <location>
        <begin position="140"/>
        <end position="148"/>
    </location>
    <ligand>
        <name>ATP</name>
        <dbReference type="ChEBI" id="CHEBI:30616"/>
    </ligand>
</feature>
<dbReference type="SUPFAM" id="SSF100950">
    <property type="entry name" value="NagB/RpiA/CoA transferase-like"/>
    <property type="match status" value="1"/>
</dbReference>
<dbReference type="GO" id="GO:0005739">
    <property type="term" value="C:mitochondrion"/>
    <property type="evidence" value="ECO:0007669"/>
    <property type="project" value="TreeGrafter"/>
</dbReference>
<dbReference type="AlphaFoldDB" id="A0A0A9WX59"/>
<protein>
    <recommendedName>
        <fullName evidence="5 7">5-formyltetrahydrofolate cyclo-ligase</fullName>
        <ecNumber evidence="5 7">6.3.3.2</ecNumber>
    </recommendedName>
</protein>
<reference evidence="10" key="3">
    <citation type="journal article" date="2016" name="Gigascience">
        <title>De novo construction of an expanded transcriptome assembly for the western tarnished plant bug, Lygus hesperus.</title>
        <authorList>
            <person name="Tassone E.E."/>
            <person name="Geib S.M."/>
            <person name="Hall B."/>
            <person name="Fabrick J.A."/>
            <person name="Brent C.S."/>
            <person name="Hull J.J."/>
        </authorList>
    </citation>
    <scope>NUCLEOTIDE SEQUENCE</scope>
</reference>
<dbReference type="InterPro" id="IPR024185">
    <property type="entry name" value="FTHF_cligase-like_sf"/>
</dbReference>
<dbReference type="FunFam" id="3.40.50.10420:FF:000007">
    <property type="entry name" value="5-formyltetrahydrofolate cyclo-ligase"/>
    <property type="match status" value="1"/>
</dbReference>
<name>A0A0A9WX59_LYGHE</name>
<evidence type="ECO:0000256" key="4">
    <source>
        <dbReference type="ARBA" id="ARBA00036539"/>
    </source>
</evidence>
<keyword evidence="2 6" id="KW-0547">Nucleotide-binding</keyword>
<feature type="binding site" evidence="6">
    <location>
        <position position="58"/>
    </location>
    <ligand>
        <name>substrate</name>
    </ligand>
</feature>
<dbReference type="PIRSF" id="PIRSF006806">
    <property type="entry name" value="FTHF_cligase"/>
    <property type="match status" value="1"/>
</dbReference>
<dbReference type="GO" id="GO:0005524">
    <property type="term" value="F:ATP binding"/>
    <property type="evidence" value="ECO:0007669"/>
    <property type="project" value="UniProtKB-KW"/>
</dbReference>
<keyword evidence="7" id="KW-0479">Metal-binding</keyword>
<evidence type="ECO:0000256" key="7">
    <source>
        <dbReference type="RuleBase" id="RU361279"/>
    </source>
</evidence>
<sequence length="194" mass="21897">MAVQTSKKLLRRRLKDVLSAMSQEGRDQQSMLITEKVLKSPIYNKSRRVGIYLNMPEEVDTDALVRDILTSGKECFVPRCSKLVMTMEKLRSIEDYENLVPNGWGIKEPLLEESRESSVLNGGLDLVIVPGLGFTSTGQRIGRGKGYYDKFLSEMKLLREGSSFATIGIAFKEQMVDEIPTSEHDFRLDLVVTC</sequence>
<gene>
    <name evidence="9" type="primary">Mthfs_0</name>
    <name evidence="10" type="synonym">Mthfs</name>
    <name evidence="8" type="synonym">Mthfs_1</name>
    <name evidence="9" type="ORF">CM83_78849</name>
    <name evidence="8" type="ORF">CM83_78850</name>
    <name evidence="10" type="ORF">g.54163</name>
</gene>
<dbReference type="EMBL" id="GBHO01032526">
    <property type="protein sequence ID" value="JAG11078.1"/>
    <property type="molecule type" value="Transcribed_RNA"/>
</dbReference>
<dbReference type="Gene3D" id="3.40.50.10420">
    <property type="entry name" value="NagB/RpiA/CoA transferase-like"/>
    <property type="match status" value="1"/>
</dbReference>
<comment type="cofactor">
    <cofactor evidence="7">
        <name>Mg(2+)</name>
        <dbReference type="ChEBI" id="CHEBI:18420"/>
    </cofactor>
</comment>
<dbReference type="PANTHER" id="PTHR23407:SF1">
    <property type="entry name" value="5-FORMYLTETRAHYDROFOLATE CYCLO-LIGASE"/>
    <property type="match status" value="1"/>
</dbReference>
<accession>A0A0A9WX59</accession>
<evidence type="ECO:0000256" key="3">
    <source>
        <dbReference type="ARBA" id="ARBA00022840"/>
    </source>
</evidence>
<organism evidence="9">
    <name type="scientific">Lygus hesperus</name>
    <name type="common">Western plant bug</name>
    <dbReference type="NCBI Taxonomy" id="30085"/>
    <lineage>
        <taxon>Eukaryota</taxon>
        <taxon>Metazoa</taxon>
        <taxon>Ecdysozoa</taxon>
        <taxon>Arthropoda</taxon>
        <taxon>Hexapoda</taxon>
        <taxon>Insecta</taxon>
        <taxon>Pterygota</taxon>
        <taxon>Neoptera</taxon>
        <taxon>Paraneoptera</taxon>
        <taxon>Hemiptera</taxon>
        <taxon>Heteroptera</taxon>
        <taxon>Panheteroptera</taxon>
        <taxon>Cimicomorpha</taxon>
        <taxon>Miridae</taxon>
        <taxon>Mirini</taxon>
        <taxon>Lygus</taxon>
    </lineage>
</organism>
<reference evidence="9" key="2">
    <citation type="submission" date="2014-07" db="EMBL/GenBank/DDBJ databases">
        <authorList>
            <person name="Hull J."/>
        </authorList>
    </citation>
    <scope>NUCLEOTIDE SEQUENCE</scope>
</reference>
<keyword evidence="9" id="KW-0436">Ligase</keyword>
<dbReference type="InterPro" id="IPR037171">
    <property type="entry name" value="NagB/RpiA_transferase-like"/>
</dbReference>
<reference evidence="9" key="1">
    <citation type="journal article" date="2014" name="PLoS ONE">
        <title>Transcriptome-Based Identification of ABC Transporters in the Western Tarnished Plant Bug Lygus hesperus.</title>
        <authorList>
            <person name="Hull J.J."/>
            <person name="Chaney K."/>
            <person name="Geib S.M."/>
            <person name="Fabrick J.A."/>
            <person name="Brent C.S."/>
            <person name="Walsh D."/>
            <person name="Lavine L.C."/>
        </authorList>
    </citation>
    <scope>NUCLEOTIDE SEQUENCE</scope>
</reference>
<comment type="catalytic activity">
    <reaction evidence="4 7">
        <text>(6S)-5-formyl-5,6,7,8-tetrahydrofolate + ATP = (6R)-5,10-methenyltetrahydrofolate + ADP + phosphate</text>
        <dbReference type="Rhea" id="RHEA:10488"/>
        <dbReference type="ChEBI" id="CHEBI:30616"/>
        <dbReference type="ChEBI" id="CHEBI:43474"/>
        <dbReference type="ChEBI" id="CHEBI:57455"/>
        <dbReference type="ChEBI" id="CHEBI:57457"/>
        <dbReference type="ChEBI" id="CHEBI:456216"/>
        <dbReference type="EC" id="6.3.3.2"/>
    </reaction>
</comment>
<dbReference type="GO" id="GO:0009396">
    <property type="term" value="P:folic acid-containing compound biosynthetic process"/>
    <property type="evidence" value="ECO:0007669"/>
    <property type="project" value="TreeGrafter"/>
</dbReference>
<dbReference type="GO" id="GO:0030272">
    <property type="term" value="F:5-formyltetrahydrofolate cyclo-ligase activity"/>
    <property type="evidence" value="ECO:0007669"/>
    <property type="project" value="UniProtKB-EC"/>
</dbReference>
<comment type="similarity">
    <text evidence="1 7">Belongs to the 5-formyltetrahydrofolate cyclo-ligase family.</text>
</comment>
<evidence type="ECO:0000256" key="6">
    <source>
        <dbReference type="PIRSR" id="PIRSR006806-1"/>
    </source>
</evidence>
<dbReference type="EMBL" id="GBHO01032528">
    <property type="protein sequence ID" value="JAG11076.1"/>
    <property type="molecule type" value="Transcribed_RNA"/>
</dbReference>
<dbReference type="Pfam" id="PF01812">
    <property type="entry name" value="5-FTHF_cyc-lig"/>
    <property type="match status" value="1"/>
</dbReference>
<feature type="binding site" evidence="6">
    <location>
        <begin position="7"/>
        <end position="11"/>
    </location>
    <ligand>
        <name>ATP</name>
        <dbReference type="ChEBI" id="CHEBI:30616"/>
    </ligand>
</feature>
<dbReference type="PANTHER" id="PTHR23407">
    <property type="entry name" value="ATPASE INHIBITOR/5-FORMYLTETRAHYDROFOLATE CYCLO-LIGASE"/>
    <property type="match status" value="1"/>
</dbReference>
<feature type="binding site" evidence="6">
    <location>
        <position position="53"/>
    </location>
    <ligand>
        <name>substrate</name>
    </ligand>
</feature>
<evidence type="ECO:0000313" key="9">
    <source>
        <dbReference type="EMBL" id="JAG11078.1"/>
    </source>
</evidence>
<evidence type="ECO:0000256" key="1">
    <source>
        <dbReference type="ARBA" id="ARBA00010638"/>
    </source>
</evidence>
<proteinExistence type="inferred from homology"/>
<dbReference type="EC" id="6.3.3.2" evidence="5 7"/>